<keyword evidence="14" id="KW-1185">Reference proteome</keyword>
<dbReference type="AlphaFoldDB" id="A0AAU9J8K8"/>
<name>A0AAU9J8K8_9CILI</name>
<dbReference type="Gene3D" id="1.10.510.10">
    <property type="entry name" value="Transferase(Phosphotransferase) domain 1"/>
    <property type="match status" value="1"/>
</dbReference>
<dbReference type="PANTHER" id="PTHR43895:SF32">
    <property type="entry name" value="SERINE_THREONINE-PROTEIN KINASE CHK1"/>
    <property type="match status" value="1"/>
</dbReference>
<evidence type="ECO:0000256" key="3">
    <source>
        <dbReference type="ARBA" id="ARBA00022527"/>
    </source>
</evidence>
<keyword evidence="7 10" id="KW-0067">ATP-binding</keyword>
<dbReference type="SUPFAM" id="SSF56112">
    <property type="entry name" value="Protein kinase-like (PK-like)"/>
    <property type="match status" value="1"/>
</dbReference>
<keyword evidence="3 11" id="KW-0723">Serine/threonine-protein kinase</keyword>
<comment type="catalytic activity">
    <reaction evidence="8">
        <text>L-threonyl-[protein] + ATP = O-phospho-L-threonyl-[protein] + ADP + H(+)</text>
        <dbReference type="Rhea" id="RHEA:46608"/>
        <dbReference type="Rhea" id="RHEA-COMP:11060"/>
        <dbReference type="Rhea" id="RHEA-COMP:11605"/>
        <dbReference type="ChEBI" id="CHEBI:15378"/>
        <dbReference type="ChEBI" id="CHEBI:30013"/>
        <dbReference type="ChEBI" id="CHEBI:30616"/>
        <dbReference type="ChEBI" id="CHEBI:61977"/>
        <dbReference type="ChEBI" id="CHEBI:456216"/>
        <dbReference type="EC" id="2.7.11.1"/>
    </reaction>
</comment>
<comment type="caution">
    <text evidence="13">The sequence shown here is derived from an EMBL/GenBank/DDBJ whole genome shotgun (WGS) entry which is preliminary data.</text>
</comment>
<dbReference type="PROSITE" id="PS00108">
    <property type="entry name" value="PROTEIN_KINASE_ST"/>
    <property type="match status" value="1"/>
</dbReference>
<dbReference type="SMART" id="SM00220">
    <property type="entry name" value="S_TKc"/>
    <property type="match status" value="1"/>
</dbReference>
<feature type="domain" description="Protein kinase" evidence="12">
    <location>
        <begin position="22"/>
        <end position="299"/>
    </location>
</feature>
<evidence type="ECO:0000259" key="12">
    <source>
        <dbReference type="PROSITE" id="PS50011"/>
    </source>
</evidence>
<dbReference type="EMBL" id="CAJZBQ010000032">
    <property type="protein sequence ID" value="CAG9322567.1"/>
    <property type="molecule type" value="Genomic_DNA"/>
</dbReference>
<dbReference type="PANTHER" id="PTHR43895">
    <property type="entry name" value="CALCIUM/CALMODULIN-DEPENDENT PROTEIN KINASE KINASE-RELATED"/>
    <property type="match status" value="1"/>
</dbReference>
<comment type="catalytic activity">
    <reaction evidence="9">
        <text>L-seryl-[protein] + ATP = O-phospho-L-seryl-[protein] + ADP + H(+)</text>
        <dbReference type="Rhea" id="RHEA:17989"/>
        <dbReference type="Rhea" id="RHEA-COMP:9863"/>
        <dbReference type="Rhea" id="RHEA-COMP:11604"/>
        <dbReference type="ChEBI" id="CHEBI:15378"/>
        <dbReference type="ChEBI" id="CHEBI:29999"/>
        <dbReference type="ChEBI" id="CHEBI:30616"/>
        <dbReference type="ChEBI" id="CHEBI:83421"/>
        <dbReference type="ChEBI" id="CHEBI:456216"/>
        <dbReference type="EC" id="2.7.11.1"/>
    </reaction>
</comment>
<comment type="similarity">
    <text evidence="11">Belongs to the protein kinase superfamily.</text>
</comment>
<dbReference type="InterPro" id="IPR011009">
    <property type="entry name" value="Kinase-like_dom_sf"/>
</dbReference>
<keyword evidence="6" id="KW-0418">Kinase</keyword>
<dbReference type="InterPro" id="IPR000719">
    <property type="entry name" value="Prot_kinase_dom"/>
</dbReference>
<evidence type="ECO:0000256" key="4">
    <source>
        <dbReference type="ARBA" id="ARBA00022679"/>
    </source>
</evidence>
<dbReference type="InterPro" id="IPR008271">
    <property type="entry name" value="Ser/Thr_kinase_AS"/>
</dbReference>
<keyword evidence="5 10" id="KW-0547">Nucleotide-binding</keyword>
<reference evidence="13" key="1">
    <citation type="submission" date="2021-09" db="EMBL/GenBank/DDBJ databases">
        <authorList>
            <consortium name="AG Swart"/>
            <person name="Singh M."/>
            <person name="Singh A."/>
            <person name="Seah K."/>
            <person name="Emmerich C."/>
        </authorList>
    </citation>
    <scope>NUCLEOTIDE SEQUENCE</scope>
    <source>
        <strain evidence="13">ATCC30299</strain>
    </source>
</reference>
<evidence type="ECO:0000256" key="8">
    <source>
        <dbReference type="ARBA" id="ARBA00047899"/>
    </source>
</evidence>
<keyword evidence="4" id="KW-0808">Transferase</keyword>
<proteinExistence type="inferred from homology"/>
<comment type="subunit">
    <text evidence="1">Monomer.</text>
</comment>
<dbReference type="FunFam" id="1.10.510.10:FF:000571">
    <property type="entry name" value="Maternal embryonic leucine zipper kinase"/>
    <property type="match status" value="1"/>
</dbReference>
<evidence type="ECO:0000256" key="6">
    <source>
        <dbReference type="ARBA" id="ARBA00022777"/>
    </source>
</evidence>
<organism evidence="13 14">
    <name type="scientific">Blepharisma stoltei</name>
    <dbReference type="NCBI Taxonomy" id="1481888"/>
    <lineage>
        <taxon>Eukaryota</taxon>
        <taxon>Sar</taxon>
        <taxon>Alveolata</taxon>
        <taxon>Ciliophora</taxon>
        <taxon>Postciliodesmatophora</taxon>
        <taxon>Heterotrichea</taxon>
        <taxon>Heterotrichida</taxon>
        <taxon>Blepharismidae</taxon>
        <taxon>Blepharisma</taxon>
    </lineage>
</organism>
<evidence type="ECO:0000256" key="9">
    <source>
        <dbReference type="ARBA" id="ARBA00048679"/>
    </source>
</evidence>
<dbReference type="InterPro" id="IPR028375">
    <property type="entry name" value="KA1/Ssp2_C"/>
</dbReference>
<dbReference type="Proteomes" id="UP001162131">
    <property type="component" value="Unassembled WGS sequence"/>
</dbReference>
<dbReference type="EC" id="2.7.11.1" evidence="2"/>
<evidence type="ECO:0000256" key="1">
    <source>
        <dbReference type="ARBA" id="ARBA00011245"/>
    </source>
</evidence>
<sequence length="489" mass="55802">MKSDILNNLLIMTRSHSTLDSYVIIKTLGKGATSKVKLAQDKNTQEFFAVKIFNPPTEINIERYQDSIANEIRSLKLISHPGIIKCFGFSENGIYIQKRTGKLKKCTYLVMEVCPNGSLYDIIFYTGILNERVSRYLFHQLVEAIECCHINGISHRDLKPQNILFDENYNLKLSDFGLSISLLGRDGSGYLGSTVGTENYMAPEIHMRLAYVGAHIDIFSLGVILFIICSYNPPFTVGYLTDPCYNMLISNENVFWDLHSRNKSAGFFSPEFKSLIKGMLAFDPKKRYTIDDIKSDNWYNGPIATDEEVNRELMSRCQAVRGMVEQIKEQGTNPSRRSTEASSRIYRGDSSLPDFKSRSLSLAIDDLTISVLPENYTFVRKFSQLATDLKPAELISLTVQEIEKNDGQFEISPEFYELKATIFLEENELSFKATIYQIEADIYLLDLTCKSSDQWIFIDFVKRLFESIKEFQNSLEESNPQNQTVAQSN</sequence>
<evidence type="ECO:0000256" key="10">
    <source>
        <dbReference type="PROSITE-ProRule" id="PRU10141"/>
    </source>
</evidence>
<evidence type="ECO:0000313" key="14">
    <source>
        <dbReference type="Proteomes" id="UP001162131"/>
    </source>
</evidence>
<evidence type="ECO:0000256" key="2">
    <source>
        <dbReference type="ARBA" id="ARBA00012513"/>
    </source>
</evidence>
<evidence type="ECO:0000256" key="7">
    <source>
        <dbReference type="ARBA" id="ARBA00022840"/>
    </source>
</evidence>
<accession>A0AAU9J8K8</accession>
<dbReference type="GO" id="GO:0007165">
    <property type="term" value="P:signal transduction"/>
    <property type="evidence" value="ECO:0007669"/>
    <property type="project" value="TreeGrafter"/>
</dbReference>
<dbReference type="Pfam" id="PF00069">
    <property type="entry name" value="Pkinase"/>
    <property type="match status" value="1"/>
</dbReference>
<protein>
    <recommendedName>
        <fullName evidence="2">non-specific serine/threonine protein kinase</fullName>
        <ecNumber evidence="2">2.7.11.1</ecNumber>
    </recommendedName>
</protein>
<dbReference type="PROSITE" id="PS50011">
    <property type="entry name" value="PROTEIN_KINASE_DOM"/>
    <property type="match status" value="1"/>
</dbReference>
<evidence type="ECO:0000256" key="5">
    <source>
        <dbReference type="ARBA" id="ARBA00022741"/>
    </source>
</evidence>
<evidence type="ECO:0000256" key="11">
    <source>
        <dbReference type="RuleBase" id="RU000304"/>
    </source>
</evidence>
<feature type="binding site" evidence="10">
    <location>
        <position position="51"/>
    </location>
    <ligand>
        <name>ATP</name>
        <dbReference type="ChEBI" id="CHEBI:30616"/>
    </ligand>
</feature>
<evidence type="ECO:0000313" key="13">
    <source>
        <dbReference type="EMBL" id="CAG9322567.1"/>
    </source>
</evidence>
<dbReference type="PROSITE" id="PS00107">
    <property type="entry name" value="PROTEIN_KINASE_ATP"/>
    <property type="match status" value="1"/>
</dbReference>
<gene>
    <name evidence="13" type="ORF">BSTOLATCC_MIC31693</name>
</gene>
<dbReference type="GO" id="GO:0004674">
    <property type="term" value="F:protein serine/threonine kinase activity"/>
    <property type="evidence" value="ECO:0007669"/>
    <property type="project" value="UniProtKB-KW"/>
</dbReference>
<dbReference type="GO" id="GO:0005524">
    <property type="term" value="F:ATP binding"/>
    <property type="evidence" value="ECO:0007669"/>
    <property type="project" value="UniProtKB-UniRule"/>
</dbReference>
<dbReference type="SUPFAM" id="SSF103243">
    <property type="entry name" value="KA1-like"/>
    <property type="match status" value="1"/>
</dbReference>
<dbReference type="InterPro" id="IPR017441">
    <property type="entry name" value="Protein_kinase_ATP_BS"/>
</dbReference>